<dbReference type="RefSeq" id="WP_169925571.1">
    <property type="nucleotide sequence ID" value="NZ_AP017659.1"/>
</dbReference>
<name>A0A1E1F8U5_9SPHN</name>
<dbReference type="EMBL" id="AP017659">
    <property type="protein sequence ID" value="BAV66907.1"/>
    <property type="molecule type" value="Genomic_DNA"/>
</dbReference>
<dbReference type="PANTHER" id="PTHR36455">
    <property type="match status" value="1"/>
</dbReference>
<dbReference type="KEGG" id="sclo:SCLO_5000110"/>
<gene>
    <name evidence="1" type="ORF">SCLO_5000110</name>
</gene>
<geneLocation type="plasmid" evidence="2">
    <name>psclo_5 dna</name>
</geneLocation>
<proteinExistence type="predicted"/>
<evidence type="ECO:0000313" key="1">
    <source>
        <dbReference type="EMBL" id="BAV66907.1"/>
    </source>
</evidence>
<dbReference type="PANTHER" id="PTHR36455:SF1">
    <property type="entry name" value="BLR8292 PROTEIN"/>
    <property type="match status" value="1"/>
</dbReference>
<reference evidence="1 2" key="1">
    <citation type="submission" date="2016-10" db="EMBL/GenBank/DDBJ databases">
        <title>Complete Genome Sequence of the Nonylphenol-Degrading Bacterium Sphingobium cloacae JCM 10874T.</title>
        <authorList>
            <person name="Ootsuka M."/>
            <person name="Nishizawa T."/>
            <person name="Ohta H."/>
        </authorList>
    </citation>
    <scope>NUCLEOTIDE SEQUENCE [LARGE SCALE GENOMIC DNA]</scope>
    <source>
        <strain evidence="1 2">JCM 10874</strain>
        <plasmid evidence="2">psclo_5 dna</plasmid>
    </source>
</reference>
<dbReference type="Pfam" id="PF05717">
    <property type="entry name" value="TnpB_IS66"/>
    <property type="match status" value="1"/>
</dbReference>
<organism evidence="1 2">
    <name type="scientific">Sphingobium cloacae</name>
    <dbReference type="NCBI Taxonomy" id="120107"/>
    <lineage>
        <taxon>Bacteria</taxon>
        <taxon>Pseudomonadati</taxon>
        <taxon>Pseudomonadota</taxon>
        <taxon>Alphaproteobacteria</taxon>
        <taxon>Sphingomonadales</taxon>
        <taxon>Sphingomonadaceae</taxon>
        <taxon>Sphingobium</taxon>
    </lineage>
</organism>
<dbReference type="NCBIfam" id="NF033819">
    <property type="entry name" value="IS66_TnpB"/>
    <property type="match status" value="1"/>
</dbReference>
<sequence length="124" mass="13850">MIGPGSDLRVLICTKPVDFRLGIDGLVALIQNQLGFDPYAGGIAYVFRAKRKDRCKILLWDQTGLVLVTKRLEDTGGFCWPQVHDGTYRLTAAEFSVLFSGADWRRVRSKRRPLAPKVDLANTA</sequence>
<evidence type="ECO:0000313" key="2">
    <source>
        <dbReference type="Proteomes" id="UP000218272"/>
    </source>
</evidence>
<accession>A0A1E1F8U5</accession>
<keyword evidence="2" id="KW-1185">Reference proteome</keyword>
<dbReference type="InterPro" id="IPR008878">
    <property type="entry name" value="Transposase_IS66_Orf2"/>
</dbReference>
<protein>
    <submittedName>
        <fullName evidence="1">Transposase</fullName>
    </submittedName>
</protein>
<dbReference type="AlphaFoldDB" id="A0A1E1F8U5"/>
<keyword evidence="1" id="KW-0614">Plasmid</keyword>
<dbReference type="Proteomes" id="UP000218272">
    <property type="component" value="Plasmid pSCLO_5"/>
</dbReference>